<keyword evidence="13" id="KW-0282">Flagellum</keyword>
<comment type="similarity">
    <text evidence="3">Belongs to the FliG family.</text>
</comment>
<evidence type="ECO:0000259" key="12">
    <source>
        <dbReference type="Pfam" id="PF14842"/>
    </source>
</evidence>
<dbReference type="InterPro" id="IPR032779">
    <property type="entry name" value="FliG_M"/>
</dbReference>
<evidence type="ECO:0000256" key="1">
    <source>
        <dbReference type="ARBA" id="ARBA00004117"/>
    </source>
</evidence>
<evidence type="ECO:0000256" key="4">
    <source>
        <dbReference type="ARBA" id="ARBA00021870"/>
    </source>
</evidence>
<dbReference type="GO" id="GO:0009425">
    <property type="term" value="C:bacterial-type flagellum basal body"/>
    <property type="evidence" value="ECO:0007669"/>
    <property type="project" value="UniProtKB-SubCell"/>
</dbReference>
<evidence type="ECO:0000313" key="14">
    <source>
        <dbReference type="Proteomes" id="UP000463470"/>
    </source>
</evidence>
<dbReference type="Pfam" id="PF01706">
    <property type="entry name" value="FliG_C"/>
    <property type="match status" value="1"/>
</dbReference>
<reference evidence="13 14" key="1">
    <citation type="submission" date="2020-01" db="EMBL/GenBank/DDBJ databases">
        <title>Whole-genome sequence of Heliobacterium undosum DSM 13378.</title>
        <authorList>
            <person name="Kyndt J.A."/>
            <person name="Meyer T.E."/>
        </authorList>
    </citation>
    <scope>NUCLEOTIDE SEQUENCE [LARGE SCALE GENOMIC DNA]</scope>
    <source>
        <strain evidence="13 14">DSM 13378</strain>
    </source>
</reference>
<organism evidence="13 14">
    <name type="scientific">Heliomicrobium undosum</name>
    <dbReference type="NCBI Taxonomy" id="121734"/>
    <lineage>
        <taxon>Bacteria</taxon>
        <taxon>Bacillati</taxon>
        <taxon>Bacillota</taxon>
        <taxon>Clostridia</taxon>
        <taxon>Eubacteriales</taxon>
        <taxon>Heliobacteriaceae</taxon>
        <taxon>Heliomicrobium</taxon>
    </lineage>
</organism>
<evidence type="ECO:0000256" key="6">
    <source>
        <dbReference type="ARBA" id="ARBA00022500"/>
    </source>
</evidence>
<dbReference type="InterPro" id="IPR000090">
    <property type="entry name" value="Flg_Motor_Flig"/>
</dbReference>
<evidence type="ECO:0000256" key="8">
    <source>
        <dbReference type="ARBA" id="ARBA00023136"/>
    </source>
</evidence>
<dbReference type="InterPro" id="IPR028263">
    <property type="entry name" value="FliG_N"/>
</dbReference>
<comment type="subcellular location">
    <subcellularLocation>
        <location evidence="1">Bacterial flagellum basal body</location>
    </subcellularLocation>
    <subcellularLocation>
        <location evidence="2">Cell membrane</location>
        <topology evidence="2">Peripheral membrane protein</topology>
        <orientation evidence="2">Cytoplasmic side</orientation>
    </subcellularLocation>
</comment>
<dbReference type="Proteomes" id="UP000463470">
    <property type="component" value="Unassembled WGS sequence"/>
</dbReference>
<comment type="caution">
    <text evidence="13">The sequence shown here is derived from an EMBL/GenBank/DDBJ whole genome shotgun (WGS) entry which is preliminary data.</text>
</comment>
<keyword evidence="7" id="KW-0283">Flagellar rotation</keyword>
<feature type="domain" description="Flagellar motor switch protein FliG N-terminal" evidence="12">
    <location>
        <begin position="7"/>
        <end position="109"/>
    </location>
</feature>
<evidence type="ECO:0000256" key="7">
    <source>
        <dbReference type="ARBA" id="ARBA00022779"/>
    </source>
</evidence>
<dbReference type="Pfam" id="PF14841">
    <property type="entry name" value="FliG_M"/>
    <property type="match status" value="1"/>
</dbReference>
<dbReference type="RefSeq" id="WP_161259058.1">
    <property type="nucleotide sequence ID" value="NZ_WXEY01000015.1"/>
</dbReference>
<dbReference type="GO" id="GO:0006935">
    <property type="term" value="P:chemotaxis"/>
    <property type="evidence" value="ECO:0007669"/>
    <property type="project" value="UniProtKB-KW"/>
</dbReference>
<evidence type="ECO:0000256" key="2">
    <source>
        <dbReference type="ARBA" id="ARBA00004413"/>
    </source>
</evidence>
<evidence type="ECO:0000313" key="13">
    <source>
        <dbReference type="EMBL" id="MZP30533.1"/>
    </source>
</evidence>
<keyword evidence="8" id="KW-0472">Membrane</keyword>
<dbReference type="InterPro" id="IPR023087">
    <property type="entry name" value="Flg_Motor_Flig_C"/>
</dbReference>
<dbReference type="NCBIfam" id="TIGR00207">
    <property type="entry name" value="fliG"/>
    <property type="match status" value="1"/>
</dbReference>
<evidence type="ECO:0000259" key="11">
    <source>
        <dbReference type="Pfam" id="PF14841"/>
    </source>
</evidence>
<dbReference type="Gene3D" id="1.10.220.30">
    <property type="match status" value="3"/>
</dbReference>
<gene>
    <name evidence="13" type="primary">fliG</name>
    <name evidence="13" type="ORF">GTO91_12490</name>
</gene>
<dbReference type="GO" id="GO:0003774">
    <property type="term" value="F:cytoskeletal motor activity"/>
    <property type="evidence" value="ECO:0007669"/>
    <property type="project" value="InterPro"/>
</dbReference>
<name>A0A845L2P4_9FIRM</name>
<dbReference type="Pfam" id="PF14842">
    <property type="entry name" value="FliG_N"/>
    <property type="match status" value="1"/>
</dbReference>
<keyword evidence="13" id="KW-0966">Cell projection</keyword>
<dbReference type="InterPro" id="IPR011002">
    <property type="entry name" value="FliG_a-hlx"/>
</dbReference>
<dbReference type="GO" id="GO:0071973">
    <property type="term" value="P:bacterial-type flagellum-dependent cell motility"/>
    <property type="evidence" value="ECO:0007669"/>
    <property type="project" value="InterPro"/>
</dbReference>
<dbReference type="EMBL" id="WXEY01000015">
    <property type="protein sequence ID" value="MZP30533.1"/>
    <property type="molecule type" value="Genomic_DNA"/>
</dbReference>
<dbReference type="PANTHER" id="PTHR30534:SF0">
    <property type="entry name" value="FLAGELLAR MOTOR SWITCH PROTEIN FLIG"/>
    <property type="match status" value="1"/>
</dbReference>
<keyword evidence="13" id="KW-0969">Cilium</keyword>
<dbReference type="PRINTS" id="PR00954">
    <property type="entry name" value="FLGMOTORFLIG"/>
</dbReference>
<dbReference type="AlphaFoldDB" id="A0A845L2P4"/>
<keyword evidence="9" id="KW-0975">Bacterial flagellum</keyword>
<dbReference type="OrthoDB" id="9780302at2"/>
<dbReference type="PIRSF" id="PIRSF003161">
    <property type="entry name" value="FliG"/>
    <property type="match status" value="1"/>
</dbReference>
<dbReference type="PANTHER" id="PTHR30534">
    <property type="entry name" value="FLAGELLAR MOTOR SWITCH PROTEIN FLIG"/>
    <property type="match status" value="1"/>
</dbReference>
<feature type="domain" description="Flagellar motor switch protein FliG C-terminal" evidence="10">
    <location>
        <begin position="219"/>
        <end position="325"/>
    </location>
</feature>
<keyword evidence="5" id="KW-1003">Cell membrane</keyword>
<dbReference type="SUPFAM" id="SSF48029">
    <property type="entry name" value="FliG"/>
    <property type="match status" value="2"/>
</dbReference>
<sequence length="336" mass="38051">MSAKSTLSGKQKAAVLLISLGPEKSAKVFKHLKEEEIEQMTLEIANIRKVTPEHRDSVFDEFHQLFMASEYINSGGIDYAKEILEKALGPQKAIEIINRLTQSLQVRPFEFVRRTDPGQLLNFIQSEHSQTIALILAYLNPEQASIILSALPPERQSDIARRIALMDRTSPEVIREVEMVLERKLSSLVSQEHTSAGGIDTVVEMLNRVDRGTEKSIMEALEIQDPELAEEIKKRMFVFEDIVMLDDRSIQQVMREVDTKDLALALKGSSDEVVQKIFRNVSKRAGEMLREDMEFMGPVRLRDVEEAQQRIVNIIRKLEEAGEIIVARGGGDELIV</sequence>
<protein>
    <recommendedName>
        <fullName evidence="4">Flagellar motor switch protein FliG</fullName>
    </recommendedName>
</protein>
<dbReference type="GO" id="GO:0005886">
    <property type="term" value="C:plasma membrane"/>
    <property type="evidence" value="ECO:0007669"/>
    <property type="project" value="UniProtKB-SubCell"/>
</dbReference>
<proteinExistence type="inferred from homology"/>
<accession>A0A845L2P4</accession>
<keyword evidence="6" id="KW-0145">Chemotaxis</keyword>
<dbReference type="FunFam" id="1.10.220.30:FF:000001">
    <property type="entry name" value="Flagellar motor switch protein FliG"/>
    <property type="match status" value="1"/>
</dbReference>
<evidence type="ECO:0000259" key="10">
    <source>
        <dbReference type="Pfam" id="PF01706"/>
    </source>
</evidence>
<feature type="domain" description="Flagellar motor switch protein FliG middle" evidence="11">
    <location>
        <begin position="117"/>
        <end position="191"/>
    </location>
</feature>
<evidence type="ECO:0000256" key="9">
    <source>
        <dbReference type="ARBA" id="ARBA00023143"/>
    </source>
</evidence>
<evidence type="ECO:0000256" key="5">
    <source>
        <dbReference type="ARBA" id="ARBA00022475"/>
    </source>
</evidence>
<keyword evidence="14" id="KW-1185">Reference proteome</keyword>
<evidence type="ECO:0000256" key="3">
    <source>
        <dbReference type="ARBA" id="ARBA00010299"/>
    </source>
</evidence>